<evidence type="ECO:0000256" key="3">
    <source>
        <dbReference type="ARBA" id="ARBA00022525"/>
    </source>
</evidence>
<keyword evidence="8" id="KW-1185">Reference proteome</keyword>
<evidence type="ECO:0000256" key="5">
    <source>
        <dbReference type="ARBA" id="ARBA00023157"/>
    </source>
</evidence>
<dbReference type="GO" id="GO:0005179">
    <property type="term" value="F:hormone activity"/>
    <property type="evidence" value="ECO:0007669"/>
    <property type="project" value="UniProtKB-KW"/>
</dbReference>
<feature type="region of interest" description="Disordered" evidence="6">
    <location>
        <begin position="1"/>
        <end position="26"/>
    </location>
</feature>
<dbReference type="GO" id="GO:0005576">
    <property type="term" value="C:extracellular region"/>
    <property type="evidence" value="ECO:0007669"/>
    <property type="project" value="UniProtKB-SubCell"/>
</dbReference>
<feature type="non-terminal residue" evidence="7">
    <location>
        <position position="56"/>
    </location>
</feature>
<keyword evidence="5" id="KW-1015">Disulfide bond</keyword>
<dbReference type="AlphaFoldDB" id="A0A7L3UR43"/>
<dbReference type="Proteomes" id="UP000553862">
    <property type="component" value="Unassembled WGS sequence"/>
</dbReference>
<comment type="similarity">
    <text evidence="2">Belongs to the hepcidin family.</text>
</comment>
<gene>
    <name evidence="7" type="primary">Hamp1</name>
    <name evidence="7" type="ORF">MOLATE_R17808</name>
</gene>
<reference evidence="7 8" key="1">
    <citation type="submission" date="2019-09" db="EMBL/GenBank/DDBJ databases">
        <title>Bird 10,000 Genomes (B10K) Project - Family phase.</title>
        <authorList>
            <person name="Zhang G."/>
        </authorList>
    </citation>
    <scope>NUCLEOTIDE SEQUENCE [LARGE SCALE GENOMIC DNA]</scope>
    <source>
        <strain evidence="7">OUT-0049</strain>
        <tissue evidence="7">Muscle</tissue>
    </source>
</reference>
<protein>
    <submittedName>
        <fullName evidence="7">HEPC1 protein</fullName>
    </submittedName>
</protein>
<evidence type="ECO:0000313" key="8">
    <source>
        <dbReference type="Proteomes" id="UP000553862"/>
    </source>
</evidence>
<comment type="subcellular location">
    <subcellularLocation>
        <location evidence="1">Secreted</location>
    </subcellularLocation>
</comment>
<dbReference type="EMBL" id="VZUF01008522">
    <property type="protein sequence ID" value="NXV54359.1"/>
    <property type="molecule type" value="Genomic_DNA"/>
</dbReference>
<evidence type="ECO:0000256" key="2">
    <source>
        <dbReference type="ARBA" id="ARBA00008022"/>
    </source>
</evidence>
<evidence type="ECO:0000313" key="7">
    <source>
        <dbReference type="EMBL" id="NXV54359.1"/>
    </source>
</evidence>
<evidence type="ECO:0000256" key="6">
    <source>
        <dbReference type="SAM" id="MobiDB-lite"/>
    </source>
</evidence>
<dbReference type="Pfam" id="PF06446">
    <property type="entry name" value="Hepcidin"/>
    <property type="match status" value="1"/>
</dbReference>
<evidence type="ECO:0000256" key="1">
    <source>
        <dbReference type="ARBA" id="ARBA00004613"/>
    </source>
</evidence>
<name>A0A7L3UR43_MOLAT</name>
<feature type="compositionally biased region" description="Pro residues" evidence="6">
    <location>
        <begin position="1"/>
        <end position="16"/>
    </location>
</feature>
<proteinExistence type="inferred from homology"/>
<dbReference type="GO" id="GO:0006879">
    <property type="term" value="P:intracellular iron ion homeostasis"/>
    <property type="evidence" value="ECO:0007669"/>
    <property type="project" value="InterPro"/>
</dbReference>
<comment type="caution">
    <text evidence="7">The sequence shown here is derived from an EMBL/GenBank/DDBJ whole genome shotgun (WGS) entry which is preliminary data.</text>
</comment>
<organism evidence="7 8">
    <name type="scientific">Molothrus ater</name>
    <name type="common">Brown-headed cowbird</name>
    <dbReference type="NCBI Taxonomy" id="84834"/>
    <lineage>
        <taxon>Eukaryota</taxon>
        <taxon>Metazoa</taxon>
        <taxon>Chordata</taxon>
        <taxon>Craniata</taxon>
        <taxon>Vertebrata</taxon>
        <taxon>Euteleostomi</taxon>
        <taxon>Archelosauria</taxon>
        <taxon>Archosauria</taxon>
        <taxon>Dinosauria</taxon>
        <taxon>Saurischia</taxon>
        <taxon>Theropoda</taxon>
        <taxon>Coelurosauria</taxon>
        <taxon>Aves</taxon>
        <taxon>Neognathae</taxon>
        <taxon>Neoaves</taxon>
        <taxon>Telluraves</taxon>
        <taxon>Australaves</taxon>
        <taxon>Passeriformes</taxon>
        <taxon>Passeroidea</taxon>
        <taxon>Icteridae</taxon>
        <taxon>Molothrus</taxon>
    </lineage>
</organism>
<sequence>PPPPVTPEAPLEPKPPALVGEGQRTWRRPRHSPHFPLCSFCCNCCKNRGCGFCCRT</sequence>
<dbReference type="InterPro" id="IPR010500">
    <property type="entry name" value="Hepcidin"/>
</dbReference>
<accession>A0A7L3UR43</accession>
<feature type="non-terminal residue" evidence="7">
    <location>
        <position position="1"/>
    </location>
</feature>
<keyword evidence="4" id="KW-0372">Hormone</keyword>
<evidence type="ECO:0000256" key="4">
    <source>
        <dbReference type="ARBA" id="ARBA00022702"/>
    </source>
</evidence>
<keyword evidence="3" id="KW-0964">Secreted</keyword>